<evidence type="ECO:0000256" key="1">
    <source>
        <dbReference type="ARBA" id="ARBA00011344"/>
    </source>
</evidence>
<evidence type="ECO:0000259" key="3">
    <source>
        <dbReference type="Pfam" id="PF08281"/>
    </source>
</evidence>
<dbReference type="InterPro" id="IPR013249">
    <property type="entry name" value="RNA_pol_sigma70_r4_t2"/>
</dbReference>
<keyword evidence="5" id="KW-1185">Reference proteome</keyword>
<dbReference type="Proteomes" id="UP001596233">
    <property type="component" value="Unassembled WGS sequence"/>
</dbReference>
<dbReference type="SUPFAM" id="SSF54427">
    <property type="entry name" value="NTF2-like"/>
    <property type="match status" value="1"/>
</dbReference>
<gene>
    <name evidence="4" type="ORF">ACFP56_16030</name>
</gene>
<name>A0ABW1V5V6_9BACL</name>
<protein>
    <submittedName>
        <fullName evidence="4">RNA polymerase sigma-70 factor</fullName>
    </submittedName>
</protein>
<dbReference type="InterPro" id="IPR052704">
    <property type="entry name" value="ECF_Sigma-70_Domain"/>
</dbReference>
<dbReference type="PANTHER" id="PTHR30173">
    <property type="entry name" value="SIGMA 19 FACTOR"/>
    <property type="match status" value="1"/>
</dbReference>
<evidence type="ECO:0000313" key="5">
    <source>
        <dbReference type="Proteomes" id="UP001596233"/>
    </source>
</evidence>
<comment type="caution">
    <text evidence="4">The sequence shown here is derived from an EMBL/GenBank/DDBJ whole genome shotgun (WGS) entry which is preliminary data.</text>
</comment>
<reference evidence="5" key="1">
    <citation type="journal article" date="2019" name="Int. J. Syst. Evol. Microbiol.">
        <title>The Global Catalogue of Microorganisms (GCM) 10K type strain sequencing project: providing services to taxonomists for standard genome sequencing and annotation.</title>
        <authorList>
            <consortium name="The Broad Institute Genomics Platform"/>
            <consortium name="The Broad Institute Genome Sequencing Center for Infectious Disease"/>
            <person name="Wu L."/>
            <person name="Ma J."/>
        </authorList>
    </citation>
    <scope>NUCLEOTIDE SEQUENCE [LARGE SCALE GENOMIC DNA]</scope>
    <source>
        <strain evidence="5">PCU 280</strain>
    </source>
</reference>
<dbReference type="Gene3D" id="1.10.10.10">
    <property type="entry name" value="Winged helix-like DNA-binding domain superfamily/Winged helix DNA-binding domain"/>
    <property type="match status" value="1"/>
</dbReference>
<accession>A0ABW1V5V6</accession>
<dbReference type="InterPro" id="IPR013325">
    <property type="entry name" value="RNA_pol_sigma_r2"/>
</dbReference>
<dbReference type="InterPro" id="IPR007627">
    <property type="entry name" value="RNA_pol_sigma70_r2"/>
</dbReference>
<dbReference type="NCBIfam" id="TIGR02957">
    <property type="entry name" value="SigX4"/>
    <property type="match status" value="1"/>
</dbReference>
<dbReference type="RefSeq" id="WP_379236342.1">
    <property type="nucleotide sequence ID" value="NZ_JBHSTE010000005.1"/>
</dbReference>
<dbReference type="SUPFAM" id="SSF88946">
    <property type="entry name" value="Sigma2 domain of RNA polymerase sigma factors"/>
    <property type="match status" value="1"/>
</dbReference>
<dbReference type="Gene3D" id="1.10.1740.10">
    <property type="match status" value="1"/>
</dbReference>
<dbReference type="InterPro" id="IPR014303">
    <property type="entry name" value="RNA_pol_sigma-70_ECF"/>
</dbReference>
<sequence length="310" mass="35591">MQISNEEYKQLKPLLFSLGYRLLGSVNDAEDMVQETFMRAYLINENAMVVNKKAYLCKMMTNRCLDLLKSARYKREQYIGPWNPDPLVMDLSAYAQEEPSEAYLRKEGLSIAYMRMMEHLGAAERAVLLLREVFTFSYTEIAEILEKKEEHCRKLFSRAKQKLSSCNDENLDYTKNKSIIDSFVDAFQNQKMEDLLELISDNVTLFSDGGGEVHAATRPIFTRSNVLAFLSGIVKKAPDDFYYQLKTVNAQPALVCYMNGQLQSVISFSIVQERINEIYITLNPHKLPKYEQACLMSNILGEERNGGLDD</sequence>
<dbReference type="NCBIfam" id="NF007214">
    <property type="entry name" value="PRK09636.1"/>
    <property type="match status" value="1"/>
</dbReference>
<organism evidence="4 5">
    <name type="scientific">Paenibacillus septentrionalis</name>
    <dbReference type="NCBI Taxonomy" id="429342"/>
    <lineage>
        <taxon>Bacteria</taxon>
        <taxon>Bacillati</taxon>
        <taxon>Bacillota</taxon>
        <taxon>Bacilli</taxon>
        <taxon>Bacillales</taxon>
        <taxon>Paenibacillaceae</taxon>
        <taxon>Paenibacillus</taxon>
    </lineage>
</organism>
<comment type="subunit">
    <text evidence="1">Interacts transiently with the RNA polymerase catalytic core formed by RpoA, RpoB, RpoC and RpoZ (2 alpha, 1 beta, 1 beta' and 1 omega subunit) to form the RNA polymerase holoenzyme that can initiate transcription.</text>
</comment>
<dbReference type="InterPro" id="IPR014284">
    <property type="entry name" value="RNA_pol_sigma-70_dom"/>
</dbReference>
<dbReference type="Pfam" id="PF08281">
    <property type="entry name" value="Sigma70_r4_2"/>
    <property type="match status" value="1"/>
</dbReference>
<dbReference type="EMBL" id="JBHSTE010000005">
    <property type="protein sequence ID" value="MFC6334137.1"/>
    <property type="molecule type" value="Genomic_DNA"/>
</dbReference>
<dbReference type="SUPFAM" id="SSF88659">
    <property type="entry name" value="Sigma3 and sigma4 domains of RNA polymerase sigma factors"/>
    <property type="match status" value="1"/>
</dbReference>
<dbReference type="PANTHER" id="PTHR30173:SF36">
    <property type="entry name" value="ECF RNA POLYMERASE SIGMA FACTOR SIGJ"/>
    <property type="match status" value="1"/>
</dbReference>
<feature type="domain" description="RNA polymerase sigma-70 region 2" evidence="2">
    <location>
        <begin position="8"/>
        <end position="72"/>
    </location>
</feature>
<proteinExistence type="predicted"/>
<feature type="domain" description="RNA polymerase sigma factor 70 region 4 type 2" evidence="3">
    <location>
        <begin position="112"/>
        <end position="163"/>
    </location>
</feature>
<dbReference type="InterPro" id="IPR036388">
    <property type="entry name" value="WH-like_DNA-bd_sf"/>
</dbReference>
<dbReference type="InterPro" id="IPR032710">
    <property type="entry name" value="NTF2-like_dom_sf"/>
</dbReference>
<dbReference type="Pfam" id="PF04542">
    <property type="entry name" value="Sigma70_r2"/>
    <property type="match status" value="1"/>
</dbReference>
<evidence type="ECO:0000313" key="4">
    <source>
        <dbReference type="EMBL" id="MFC6334137.1"/>
    </source>
</evidence>
<dbReference type="NCBIfam" id="TIGR02937">
    <property type="entry name" value="sigma70-ECF"/>
    <property type="match status" value="1"/>
</dbReference>
<dbReference type="InterPro" id="IPR013324">
    <property type="entry name" value="RNA_pol_sigma_r3/r4-like"/>
</dbReference>
<evidence type="ECO:0000259" key="2">
    <source>
        <dbReference type="Pfam" id="PF04542"/>
    </source>
</evidence>